<evidence type="ECO:0000313" key="5">
    <source>
        <dbReference type="EMBL" id="MTF38751.1"/>
    </source>
</evidence>
<dbReference type="SUPFAM" id="SSF52980">
    <property type="entry name" value="Restriction endonuclease-like"/>
    <property type="match status" value="1"/>
</dbReference>
<dbReference type="InterPro" id="IPR011335">
    <property type="entry name" value="Restrct_endonuc-II-like"/>
</dbReference>
<evidence type="ECO:0000256" key="2">
    <source>
        <dbReference type="ARBA" id="ARBA00022806"/>
    </source>
</evidence>
<dbReference type="Gene3D" id="3.90.320.10">
    <property type="match status" value="1"/>
</dbReference>
<evidence type="ECO:0000259" key="4">
    <source>
        <dbReference type="Pfam" id="PF12705"/>
    </source>
</evidence>
<sequence>MNKYWKLSQSQLNLLQTCPPQFQKVYIEKYTSIPNLSNEEKTVWGKKFHYLMQQYQLGVNIELLKDENPDLIRSAKTLIEATEDIWSNPKIKLREAEYQINYQLDKYLFTVIYDLLVFYDNKAIIFDWKTYPLPENNNRILHNWQTKLYLYVLAENSNYLPEQISFTYWFVKQSDKLQNLTINYDQKQHSSTEKELKNLLVNLEKYYQDYRNNNIDFPHHSKCETCFYRKNFAHLFVSNNEFIPQSLDDIF</sequence>
<gene>
    <name evidence="5" type="ORF">GGC33_07400</name>
</gene>
<keyword evidence="3" id="KW-0234">DNA repair</keyword>
<keyword evidence="2" id="KW-0547">Nucleotide-binding</keyword>
<organism evidence="5 6">
    <name type="scientific">Cyanobacterium aponinum 0216</name>
    <dbReference type="NCBI Taxonomy" id="2676140"/>
    <lineage>
        <taxon>Bacteria</taxon>
        <taxon>Bacillati</taxon>
        <taxon>Cyanobacteriota</taxon>
        <taxon>Cyanophyceae</taxon>
        <taxon>Oscillatoriophycideae</taxon>
        <taxon>Chroococcales</taxon>
        <taxon>Geminocystaceae</taxon>
        <taxon>Cyanobacterium</taxon>
    </lineage>
</organism>
<keyword evidence="2" id="KW-0347">Helicase</keyword>
<dbReference type="RefSeq" id="WP_155083614.1">
    <property type="nucleotide sequence ID" value="NZ_WMIA01000007.1"/>
</dbReference>
<reference evidence="5 6" key="1">
    <citation type="submission" date="2019-11" db="EMBL/GenBank/DDBJ databases">
        <title>Isolation of a new High Light Tolerant Cyanobacteria.</title>
        <authorList>
            <person name="Dobson Z."/>
            <person name="Vaughn N."/>
            <person name="Vaughn M."/>
            <person name="Fromme P."/>
            <person name="Mazor Y."/>
        </authorList>
    </citation>
    <scope>NUCLEOTIDE SEQUENCE [LARGE SCALE GENOMIC DNA]</scope>
    <source>
        <strain evidence="5 6">0216</strain>
    </source>
</reference>
<evidence type="ECO:0000256" key="3">
    <source>
        <dbReference type="ARBA" id="ARBA00023204"/>
    </source>
</evidence>
<dbReference type="InterPro" id="IPR038726">
    <property type="entry name" value="PDDEXK_AddAB-type"/>
</dbReference>
<dbReference type="EMBL" id="WMIA01000007">
    <property type="protein sequence ID" value="MTF38751.1"/>
    <property type="molecule type" value="Genomic_DNA"/>
</dbReference>
<keyword evidence="1" id="KW-0227">DNA damage</keyword>
<dbReference type="AlphaFoldDB" id="A0A844GUM7"/>
<dbReference type="GO" id="GO:0006281">
    <property type="term" value="P:DNA repair"/>
    <property type="evidence" value="ECO:0007669"/>
    <property type="project" value="UniProtKB-KW"/>
</dbReference>
<dbReference type="Pfam" id="PF12705">
    <property type="entry name" value="PDDEXK_1"/>
    <property type="match status" value="1"/>
</dbReference>
<accession>A0A844GUM7</accession>
<name>A0A844GUM7_9CHRO</name>
<protein>
    <submittedName>
        <fullName evidence="5">PD-(D/E)XK nuclease family protein</fullName>
    </submittedName>
</protein>
<evidence type="ECO:0000256" key="1">
    <source>
        <dbReference type="ARBA" id="ARBA00022763"/>
    </source>
</evidence>
<evidence type="ECO:0000313" key="6">
    <source>
        <dbReference type="Proteomes" id="UP000437131"/>
    </source>
</evidence>
<feature type="domain" description="PD-(D/E)XK endonuclease-like" evidence="4">
    <location>
        <begin position="7"/>
        <end position="229"/>
    </location>
</feature>
<dbReference type="InterPro" id="IPR011604">
    <property type="entry name" value="PDDEXK-like_dom_sf"/>
</dbReference>
<keyword evidence="2" id="KW-0067">ATP-binding</keyword>
<dbReference type="Proteomes" id="UP000437131">
    <property type="component" value="Unassembled WGS sequence"/>
</dbReference>
<comment type="caution">
    <text evidence="5">The sequence shown here is derived from an EMBL/GenBank/DDBJ whole genome shotgun (WGS) entry which is preliminary data.</text>
</comment>
<proteinExistence type="predicted"/>
<dbReference type="GO" id="GO:0004386">
    <property type="term" value="F:helicase activity"/>
    <property type="evidence" value="ECO:0007669"/>
    <property type="project" value="UniProtKB-KW"/>
</dbReference>
<keyword evidence="2" id="KW-0378">Hydrolase</keyword>